<protein>
    <submittedName>
        <fullName evidence="1">Uncharacterized protein</fullName>
    </submittedName>
</protein>
<organism evidence="1">
    <name type="scientific">Candidatus Kentrum sp. DK</name>
    <dbReference type="NCBI Taxonomy" id="2126562"/>
    <lineage>
        <taxon>Bacteria</taxon>
        <taxon>Pseudomonadati</taxon>
        <taxon>Pseudomonadota</taxon>
        <taxon>Gammaproteobacteria</taxon>
        <taxon>Candidatus Kentrum</taxon>
    </lineage>
</organism>
<dbReference type="AlphaFoldDB" id="A0A450S403"/>
<reference evidence="1" key="1">
    <citation type="submission" date="2019-02" db="EMBL/GenBank/DDBJ databases">
        <authorList>
            <person name="Gruber-Vodicka R. H."/>
            <person name="Seah K. B. B."/>
        </authorList>
    </citation>
    <scope>NUCLEOTIDE SEQUENCE</scope>
    <source>
        <strain evidence="1">BECK_DK161</strain>
    </source>
</reference>
<evidence type="ECO:0000313" key="1">
    <source>
        <dbReference type="EMBL" id="VFJ46468.1"/>
    </source>
</evidence>
<proteinExistence type="predicted"/>
<accession>A0A450S403</accession>
<sequence>MQLRLRHAGYSVDNQWPFLFPARSAGRVCLGRSRFSLLRENTPAARLPDRLATIPGWRGLPPPKTHPERGGEVFPPPPEGGIIPPRIVPVTVPHTRKTGQPDNNPPACRPIAHPARAVPFFIGPRGAAKGNPATIFLFRWMRFTYPPYIGRRLRAAGGLAQREGLFIHSLDLLIEPVNENPQQKDLLIESINEPIDAVNEPIRQNDPPRRVDKLRASTIFRAVPFSTGPRGAAKGNPSTISLFRWMRFTYPPYIGRRLRAAGGLAQREGLFMFPDHLFL</sequence>
<gene>
    <name evidence="1" type="ORF">BECKDK2373C_GA0170839_101510</name>
</gene>
<dbReference type="EMBL" id="CAADEY010000015">
    <property type="protein sequence ID" value="VFJ46468.1"/>
    <property type="molecule type" value="Genomic_DNA"/>
</dbReference>
<name>A0A450S403_9GAMM</name>